<reference evidence="1 2" key="1">
    <citation type="submission" date="2017-11" db="EMBL/GenBank/DDBJ databases">
        <authorList>
            <person name="Lechat P."/>
        </authorList>
    </citation>
    <scope>NUCLEOTIDE SEQUENCE [LARGE SCALE GENOMIC DNA]</scope>
    <source>
        <strain evidence="1">L495</strain>
    </source>
</reference>
<accession>A0AAQ1P375</accession>
<evidence type="ECO:0000313" key="1">
    <source>
        <dbReference type="EMBL" id="SOR63570.1"/>
    </source>
</evidence>
<organism evidence="1 2">
    <name type="scientific">Leptospira interrogans serovar Manilae</name>
    <dbReference type="NCBI Taxonomy" id="214675"/>
    <lineage>
        <taxon>Bacteria</taxon>
        <taxon>Pseudomonadati</taxon>
        <taxon>Spirochaetota</taxon>
        <taxon>Spirochaetia</taxon>
        <taxon>Leptospirales</taxon>
        <taxon>Leptospiraceae</taxon>
        <taxon>Leptospira</taxon>
    </lineage>
</organism>
<evidence type="ECO:0000313" key="2">
    <source>
        <dbReference type="Proteomes" id="UP000234460"/>
    </source>
</evidence>
<sequence>MVRLSFEEVEEIIQCVSENAEAEISVDLSILILGLRNKKYNLNLFESLRVVFEAVGMILI</sequence>
<dbReference type="AlphaFoldDB" id="A0AAQ1P375"/>
<gene>
    <name evidence="1" type="ORF">LMANV2_730017</name>
</gene>
<dbReference type="EMBL" id="OEJX01000071">
    <property type="protein sequence ID" value="SOR63570.1"/>
    <property type="molecule type" value="Genomic_DNA"/>
</dbReference>
<protein>
    <submittedName>
        <fullName evidence="1">Uncharacterized protein</fullName>
    </submittedName>
</protein>
<dbReference type="RefSeq" id="WP_000251938.1">
    <property type="nucleotide sequence ID" value="NZ_CP011931.1"/>
</dbReference>
<comment type="caution">
    <text evidence="1">The sequence shown here is derived from an EMBL/GenBank/DDBJ whole genome shotgun (WGS) entry which is preliminary data.</text>
</comment>
<proteinExistence type="predicted"/>
<name>A0AAQ1P375_LEPIR</name>
<dbReference type="Proteomes" id="UP000234460">
    <property type="component" value="Chromosome LMANV2"/>
</dbReference>